<keyword evidence="2" id="KW-0238">DNA-binding</keyword>
<protein>
    <recommendedName>
        <fullName evidence="4">HTH CENPB-type domain-containing protein</fullName>
    </recommendedName>
</protein>
<dbReference type="InterPro" id="IPR006600">
    <property type="entry name" value="HTH_CenpB_DNA-bd_dom"/>
</dbReference>
<accession>A0ABQ9GNM3</accession>
<gene>
    <name evidence="5" type="ORF">PR048_024439</name>
</gene>
<keyword evidence="6" id="KW-1185">Reference proteome</keyword>
<keyword evidence="3" id="KW-0539">Nucleus</keyword>
<evidence type="ECO:0000256" key="2">
    <source>
        <dbReference type="ARBA" id="ARBA00023125"/>
    </source>
</evidence>
<proteinExistence type="predicted"/>
<dbReference type="PROSITE" id="PS51253">
    <property type="entry name" value="HTH_CENPB"/>
    <property type="match status" value="1"/>
</dbReference>
<evidence type="ECO:0000259" key="4">
    <source>
        <dbReference type="PROSITE" id="PS51253"/>
    </source>
</evidence>
<feature type="domain" description="HTH CENPB-type" evidence="4">
    <location>
        <begin position="57"/>
        <end position="132"/>
    </location>
</feature>
<evidence type="ECO:0000313" key="5">
    <source>
        <dbReference type="EMBL" id="KAJ8873621.1"/>
    </source>
</evidence>
<evidence type="ECO:0000256" key="1">
    <source>
        <dbReference type="ARBA" id="ARBA00004123"/>
    </source>
</evidence>
<dbReference type="Pfam" id="PF05225">
    <property type="entry name" value="HTH_psq"/>
    <property type="match status" value="1"/>
</dbReference>
<dbReference type="SUPFAM" id="SSF46689">
    <property type="entry name" value="Homeodomain-like"/>
    <property type="match status" value="1"/>
</dbReference>
<reference evidence="5 6" key="1">
    <citation type="submission" date="2023-02" db="EMBL/GenBank/DDBJ databases">
        <title>LHISI_Scaffold_Assembly.</title>
        <authorList>
            <person name="Stuart O.P."/>
            <person name="Cleave R."/>
            <person name="Magrath M.J.L."/>
            <person name="Mikheyev A.S."/>
        </authorList>
    </citation>
    <scope>NUCLEOTIDE SEQUENCE [LARGE SCALE GENOMIC DNA]</scope>
    <source>
        <strain evidence="5">Daus_M_001</strain>
        <tissue evidence="5">Leg muscle</tissue>
    </source>
</reference>
<organism evidence="5 6">
    <name type="scientific">Dryococelus australis</name>
    <dbReference type="NCBI Taxonomy" id="614101"/>
    <lineage>
        <taxon>Eukaryota</taxon>
        <taxon>Metazoa</taxon>
        <taxon>Ecdysozoa</taxon>
        <taxon>Arthropoda</taxon>
        <taxon>Hexapoda</taxon>
        <taxon>Insecta</taxon>
        <taxon>Pterygota</taxon>
        <taxon>Neoptera</taxon>
        <taxon>Polyneoptera</taxon>
        <taxon>Phasmatodea</taxon>
        <taxon>Verophasmatodea</taxon>
        <taxon>Anareolatae</taxon>
        <taxon>Phasmatidae</taxon>
        <taxon>Eurycanthinae</taxon>
        <taxon>Dryococelus</taxon>
    </lineage>
</organism>
<name>A0ABQ9GNM3_9NEOP</name>
<dbReference type="Gene3D" id="1.10.10.60">
    <property type="entry name" value="Homeodomain-like"/>
    <property type="match status" value="1"/>
</dbReference>
<evidence type="ECO:0000256" key="3">
    <source>
        <dbReference type="ARBA" id="ARBA00023242"/>
    </source>
</evidence>
<dbReference type="InterPro" id="IPR007889">
    <property type="entry name" value="HTH_Psq"/>
</dbReference>
<evidence type="ECO:0000313" key="6">
    <source>
        <dbReference type="Proteomes" id="UP001159363"/>
    </source>
</evidence>
<comment type="caution">
    <text evidence="5">The sequence shown here is derived from an EMBL/GenBank/DDBJ whole genome shotgun (WGS) entry which is preliminary data.</text>
</comment>
<dbReference type="InterPro" id="IPR009057">
    <property type="entry name" value="Homeodomain-like_sf"/>
</dbReference>
<comment type="subcellular location">
    <subcellularLocation>
        <location evidence="1">Nucleus</location>
    </subcellularLocation>
</comment>
<sequence>MVRNYIKKGVPYSQETIEKAIREVVEQKLGIHTVAKKYNIPKSVLGRKVLHSSPQVERRGWKAVRIAQNEKELAHHLTTLSRWGFPFSKADVKCVVQEYAEQHNLQTPFRGTRPGDDWFRNFSKRNNLSLRKLEVLEKLRR</sequence>
<dbReference type="Proteomes" id="UP001159363">
    <property type="component" value="Chromosome 9"/>
</dbReference>
<dbReference type="EMBL" id="JARBHB010000010">
    <property type="protein sequence ID" value="KAJ8873621.1"/>
    <property type="molecule type" value="Genomic_DNA"/>
</dbReference>